<dbReference type="AlphaFoldDB" id="A0A1I5IBP0"/>
<evidence type="ECO:0000313" key="8">
    <source>
        <dbReference type="Proteomes" id="UP000199614"/>
    </source>
</evidence>
<feature type="domain" description="FtsK" evidence="6">
    <location>
        <begin position="220"/>
        <end position="400"/>
    </location>
</feature>
<keyword evidence="5" id="KW-0812">Transmembrane</keyword>
<dbReference type="PANTHER" id="PTHR22683:SF41">
    <property type="entry name" value="DNA TRANSLOCASE FTSK"/>
    <property type="match status" value="1"/>
</dbReference>
<keyword evidence="2 3" id="KW-0067">ATP-binding</keyword>
<dbReference type="SUPFAM" id="SSF52540">
    <property type="entry name" value="P-loop containing nucleoside triphosphate hydrolases"/>
    <property type="match status" value="1"/>
</dbReference>
<keyword evidence="8" id="KW-1185">Reference proteome</keyword>
<keyword evidence="5" id="KW-1133">Transmembrane helix</keyword>
<feature type="binding site" evidence="3">
    <location>
        <begin position="236"/>
        <end position="243"/>
    </location>
    <ligand>
        <name>ATP</name>
        <dbReference type="ChEBI" id="CHEBI:30616"/>
    </ligand>
</feature>
<dbReference type="RefSeq" id="WP_093357210.1">
    <property type="nucleotide sequence ID" value="NZ_FOUY01000095.1"/>
</dbReference>
<feature type="region of interest" description="Disordered" evidence="4">
    <location>
        <begin position="1"/>
        <end position="24"/>
    </location>
</feature>
<dbReference type="InterPro" id="IPR050206">
    <property type="entry name" value="FtsK/SpoIIIE/SftA"/>
</dbReference>
<organism evidence="7 8">
    <name type="scientific">Pseudonocardia ammonioxydans</name>
    <dbReference type="NCBI Taxonomy" id="260086"/>
    <lineage>
        <taxon>Bacteria</taxon>
        <taxon>Bacillati</taxon>
        <taxon>Actinomycetota</taxon>
        <taxon>Actinomycetes</taxon>
        <taxon>Pseudonocardiales</taxon>
        <taxon>Pseudonocardiaceae</taxon>
        <taxon>Pseudonocardia</taxon>
    </lineage>
</organism>
<sequence>MSKRSSSATRINGPARHGTRATRPPGREFQAAAWLARHPGFIAAPLLGLGLALSLGPLITAAALAVLMAGVAVWGRAHPASFDRFAAPHLRAAWRRWTVYRGRRWTQLMSDCGLTREHRHSGEQLVPRVLRVRSSSSTIDTVYVRMVRGQDVAFWQERASVLYEALIAHRVAITRHRPGVVAVVIEWELPFTRTIPAPDIPEQADDVDLGAVEIGDNERGEPFTAPLVGGHRLVAGASGSGKGSILWSTLRGVGPCLRDGVVRVWMVDLKGGVETEQGAPLFHRYATTMAEALELLTEFRDAMRDRQDDMREQNIRAATPSIETPVELLVIDEMAMLTAYGDRTSVREALRLLAEIMTQGRASLFAVHGYLQEPSKDVLDVRELFTQRICLGVTAASHVDMVLGEGARERGALADEIPGDARHAGIGFVIDRGSRLPVRFRAAFVSDDDIAELVQRCAPPPDADVIDLHNDGDTERGAA</sequence>
<dbReference type="Pfam" id="PF01580">
    <property type="entry name" value="FtsK_SpoIIIE"/>
    <property type="match status" value="1"/>
</dbReference>
<gene>
    <name evidence="7" type="ORF">SAMN05216207_10956</name>
</gene>
<dbReference type="PANTHER" id="PTHR22683">
    <property type="entry name" value="SPORULATION PROTEIN RELATED"/>
    <property type="match status" value="1"/>
</dbReference>
<evidence type="ECO:0000256" key="5">
    <source>
        <dbReference type="SAM" id="Phobius"/>
    </source>
</evidence>
<feature type="compositionally biased region" description="Polar residues" evidence="4">
    <location>
        <begin position="1"/>
        <end position="10"/>
    </location>
</feature>
<protein>
    <submittedName>
        <fullName evidence="7">DNA segregation ATPase FtsK/SpoIIIE, S-DNA-T family</fullName>
    </submittedName>
</protein>
<dbReference type="PROSITE" id="PS50901">
    <property type="entry name" value="FTSK"/>
    <property type="match status" value="1"/>
</dbReference>
<accession>A0A1I5IBP0</accession>
<dbReference type="InterPro" id="IPR027417">
    <property type="entry name" value="P-loop_NTPase"/>
</dbReference>
<keyword evidence="5" id="KW-0472">Membrane</keyword>
<evidence type="ECO:0000313" key="7">
    <source>
        <dbReference type="EMBL" id="SFO57932.1"/>
    </source>
</evidence>
<dbReference type="EMBL" id="FOUY01000095">
    <property type="protein sequence ID" value="SFO57932.1"/>
    <property type="molecule type" value="Genomic_DNA"/>
</dbReference>
<keyword evidence="1 3" id="KW-0547">Nucleotide-binding</keyword>
<dbReference type="GO" id="GO:0005524">
    <property type="term" value="F:ATP binding"/>
    <property type="evidence" value="ECO:0007669"/>
    <property type="project" value="UniProtKB-UniRule"/>
</dbReference>
<evidence type="ECO:0000256" key="3">
    <source>
        <dbReference type="PROSITE-ProRule" id="PRU00289"/>
    </source>
</evidence>
<dbReference type="Gene3D" id="3.40.50.300">
    <property type="entry name" value="P-loop containing nucleotide triphosphate hydrolases"/>
    <property type="match status" value="1"/>
</dbReference>
<dbReference type="GO" id="GO:0003677">
    <property type="term" value="F:DNA binding"/>
    <property type="evidence" value="ECO:0007669"/>
    <property type="project" value="InterPro"/>
</dbReference>
<evidence type="ECO:0000256" key="4">
    <source>
        <dbReference type="SAM" id="MobiDB-lite"/>
    </source>
</evidence>
<reference evidence="7 8" key="1">
    <citation type="submission" date="2016-10" db="EMBL/GenBank/DDBJ databases">
        <authorList>
            <person name="de Groot N.N."/>
        </authorList>
    </citation>
    <scope>NUCLEOTIDE SEQUENCE [LARGE SCALE GENOMIC DNA]</scope>
    <source>
        <strain evidence="7 8">CGMCC 4.1877</strain>
    </source>
</reference>
<proteinExistence type="predicted"/>
<dbReference type="Proteomes" id="UP000199614">
    <property type="component" value="Unassembled WGS sequence"/>
</dbReference>
<dbReference type="STRING" id="260086.SAMN05216207_10956"/>
<feature type="transmembrane region" description="Helical" evidence="5">
    <location>
        <begin position="46"/>
        <end position="74"/>
    </location>
</feature>
<evidence type="ECO:0000259" key="6">
    <source>
        <dbReference type="PROSITE" id="PS50901"/>
    </source>
</evidence>
<evidence type="ECO:0000256" key="2">
    <source>
        <dbReference type="ARBA" id="ARBA00022840"/>
    </source>
</evidence>
<dbReference type="InterPro" id="IPR002543">
    <property type="entry name" value="FtsK_dom"/>
</dbReference>
<name>A0A1I5IBP0_PSUAM</name>
<dbReference type="OrthoDB" id="3217500at2"/>
<evidence type="ECO:0000256" key="1">
    <source>
        <dbReference type="ARBA" id="ARBA00022741"/>
    </source>
</evidence>